<dbReference type="PANTHER" id="PTHR22966">
    <property type="entry name" value="2-AMINOETHANETHIOL DIOXYGENASE"/>
    <property type="match status" value="1"/>
</dbReference>
<dbReference type="EMBL" id="KZ994995">
    <property type="protein sequence ID" value="RKO91594.1"/>
    <property type="molecule type" value="Genomic_DNA"/>
</dbReference>
<dbReference type="Gene3D" id="2.60.120.10">
    <property type="entry name" value="Jelly Rolls"/>
    <property type="match status" value="1"/>
</dbReference>
<dbReference type="Proteomes" id="UP000269721">
    <property type="component" value="Unassembled WGS sequence"/>
</dbReference>
<evidence type="ECO:0000256" key="3">
    <source>
        <dbReference type="ARBA" id="ARBA00023004"/>
    </source>
</evidence>
<evidence type="ECO:0000256" key="2">
    <source>
        <dbReference type="ARBA" id="ARBA00023002"/>
    </source>
</evidence>
<sequence>MSLLHTIGLLAHRLFSRFPEPHPQREVIAEKLGCLVKLVTTEQLNLQHVKVIDPVEYYNIYESDVFTLCVFALKGGTTMPTHDHPQMMVFSKVIRGDLRVRTYQFAEDESGPHTVVDPESGELVKVRSAHASRTRTIPSTSPDSLLVIRPDGGPNMHSFTAASPEVMILDVIGPPYNLTDRPCTYYRELARRAGTGGRQRRRASGGVVRAGPPQVAGLASVSALGEAAPVASREDTAAGSAPATVPTRRAHPIPPVSAAAPRMSSSLPSLSEDDDDADEEADSDSSGSPRGTSAHPAFDPSLDALDLSACEDDADSDLVWLAEAPDVDYDCVERAYMGPRIFARDMIVDASDEEIYVLADALLAGQILGASGPAGGGEHQGQR</sequence>
<evidence type="ECO:0008006" key="7">
    <source>
        <dbReference type="Google" id="ProtNLM"/>
    </source>
</evidence>
<keyword evidence="3" id="KW-0408">Iron</keyword>
<feature type="compositionally biased region" description="Low complexity" evidence="4">
    <location>
        <begin position="257"/>
        <end position="270"/>
    </location>
</feature>
<dbReference type="InterPro" id="IPR011051">
    <property type="entry name" value="RmlC_Cupin_sf"/>
</dbReference>
<evidence type="ECO:0000256" key="1">
    <source>
        <dbReference type="ARBA" id="ARBA00022723"/>
    </source>
</evidence>
<organism evidence="5 6">
    <name type="scientific">Blyttiomyces helicus</name>
    <dbReference type="NCBI Taxonomy" id="388810"/>
    <lineage>
        <taxon>Eukaryota</taxon>
        <taxon>Fungi</taxon>
        <taxon>Fungi incertae sedis</taxon>
        <taxon>Chytridiomycota</taxon>
        <taxon>Chytridiomycota incertae sedis</taxon>
        <taxon>Chytridiomycetes</taxon>
        <taxon>Chytridiomycetes incertae sedis</taxon>
        <taxon>Blyttiomyces</taxon>
    </lineage>
</organism>
<dbReference type="InterPro" id="IPR012864">
    <property type="entry name" value="PCO/ADO"/>
</dbReference>
<dbReference type="PANTHER" id="PTHR22966:SF61">
    <property type="entry name" value="2-AMINOETHANETHIOL DIOXYGENASE"/>
    <property type="match status" value="1"/>
</dbReference>
<dbReference type="GO" id="GO:0016702">
    <property type="term" value="F:oxidoreductase activity, acting on single donors with incorporation of molecular oxygen, incorporation of two atoms of oxygen"/>
    <property type="evidence" value="ECO:0007669"/>
    <property type="project" value="InterPro"/>
</dbReference>
<evidence type="ECO:0000313" key="5">
    <source>
        <dbReference type="EMBL" id="RKO91594.1"/>
    </source>
</evidence>
<accession>A0A4P9WFZ6</accession>
<protein>
    <recommendedName>
        <fullName evidence="7">RmlC-like cupin domain-containing protein</fullName>
    </recommendedName>
</protein>
<feature type="region of interest" description="Disordered" evidence="4">
    <location>
        <begin position="229"/>
        <end position="300"/>
    </location>
</feature>
<feature type="region of interest" description="Disordered" evidence="4">
    <location>
        <begin position="193"/>
        <end position="213"/>
    </location>
</feature>
<dbReference type="Pfam" id="PF07847">
    <property type="entry name" value="PCO_ADO"/>
    <property type="match status" value="1"/>
</dbReference>
<dbReference type="SUPFAM" id="SSF51182">
    <property type="entry name" value="RmlC-like cupins"/>
    <property type="match status" value="1"/>
</dbReference>
<dbReference type="GO" id="GO:0046872">
    <property type="term" value="F:metal ion binding"/>
    <property type="evidence" value="ECO:0007669"/>
    <property type="project" value="UniProtKB-KW"/>
</dbReference>
<proteinExistence type="predicted"/>
<feature type="compositionally biased region" description="Acidic residues" evidence="4">
    <location>
        <begin position="271"/>
        <end position="283"/>
    </location>
</feature>
<dbReference type="OrthoDB" id="271433at2759"/>
<evidence type="ECO:0000256" key="4">
    <source>
        <dbReference type="SAM" id="MobiDB-lite"/>
    </source>
</evidence>
<keyword evidence="2" id="KW-0560">Oxidoreductase</keyword>
<evidence type="ECO:0000313" key="6">
    <source>
        <dbReference type="Proteomes" id="UP000269721"/>
    </source>
</evidence>
<keyword evidence="6" id="KW-1185">Reference proteome</keyword>
<gene>
    <name evidence="5" type="ORF">BDK51DRAFT_30841</name>
</gene>
<dbReference type="InterPro" id="IPR014710">
    <property type="entry name" value="RmlC-like_jellyroll"/>
</dbReference>
<name>A0A4P9WFZ6_9FUNG</name>
<reference evidence="6" key="1">
    <citation type="journal article" date="2018" name="Nat. Microbiol.">
        <title>Leveraging single-cell genomics to expand the fungal tree of life.</title>
        <authorList>
            <person name="Ahrendt S.R."/>
            <person name="Quandt C.A."/>
            <person name="Ciobanu D."/>
            <person name="Clum A."/>
            <person name="Salamov A."/>
            <person name="Andreopoulos B."/>
            <person name="Cheng J.F."/>
            <person name="Woyke T."/>
            <person name="Pelin A."/>
            <person name="Henrissat B."/>
            <person name="Reynolds N.K."/>
            <person name="Benny G.L."/>
            <person name="Smith M.E."/>
            <person name="James T.Y."/>
            <person name="Grigoriev I.V."/>
        </authorList>
    </citation>
    <scope>NUCLEOTIDE SEQUENCE [LARGE SCALE GENOMIC DNA]</scope>
</reference>
<dbReference type="AlphaFoldDB" id="A0A4P9WFZ6"/>
<keyword evidence="1" id="KW-0479">Metal-binding</keyword>